<dbReference type="SFLD" id="SFLDG01129">
    <property type="entry name" value="C1.5:_HAD__Beta-PGM__Phosphata"/>
    <property type="match status" value="1"/>
</dbReference>
<evidence type="ECO:0000256" key="4">
    <source>
        <dbReference type="ARBA" id="ARBA00013078"/>
    </source>
</evidence>
<dbReference type="AlphaFoldDB" id="A0A1P8KPF9"/>
<evidence type="ECO:0000256" key="2">
    <source>
        <dbReference type="ARBA" id="ARBA00004818"/>
    </source>
</evidence>
<dbReference type="SFLD" id="SFLDS00003">
    <property type="entry name" value="Haloacid_Dehalogenase"/>
    <property type="match status" value="1"/>
</dbReference>
<dbReference type="Proteomes" id="UP000186074">
    <property type="component" value="Chromosome"/>
</dbReference>
<dbReference type="Pfam" id="PF00702">
    <property type="entry name" value="Hydrolase"/>
    <property type="match status" value="1"/>
</dbReference>
<dbReference type="PANTHER" id="PTHR43434:SF1">
    <property type="entry name" value="PHOSPHOGLYCOLATE PHOSPHATASE"/>
    <property type="match status" value="1"/>
</dbReference>
<proteinExistence type="inferred from homology"/>
<dbReference type="PANTHER" id="PTHR43434">
    <property type="entry name" value="PHOSPHOGLYCOLATE PHOSPHATASE"/>
    <property type="match status" value="1"/>
</dbReference>
<keyword evidence="6" id="KW-1185">Reference proteome</keyword>
<dbReference type="SUPFAM" id="SSF56784">
    <property type="entry name" value="HAD-like"/>
    <property type="match status" value="1"/>
</dbReference>
<gene>
    <name evidence="5" type="ORF">LPB137_11865</name>
</gene>
<dbReference type="EMBL" id="CP019070">
    <property type="protein sequence ID" value="APW66492.1"/>
    <property type="molecule type" value="Genomic_DNA"/>
</dbReference>
<dbReference type="Gene3D" id="3.40.50.1000">
    <property type="entry name" value="HAD superfamily/HAD-like"/>
    <property type="match status" value="1"/>
</dbReference>
<name>A0A1P8KPF9_9BACT</name>
<dbReference type="GO" id="GO:0005829">
    <property type="term" value="C:cytosol"/>
    <property type="evidence" value="ECO:0007669"/>
    <property type="project" value="TreeGrafter"/>
</dbReference>
<dbReference type="InterPro" id="IPR023214">
    <property type="entry name" value="HAD_sf"/>
</dbReference>
<dbReference type="OrthoDB" id="9807630at2"/>
<comment type="similarity">
    <text evidence="3">Belongs to the HAD-like hydrolase superfamily. CbbY/CbbZ/Gph/YieH family.</text>
</comment>
<comment type="pathway">
    <text evidence="2">Organic acid metabolism; glycolate biosynthesis; glycolate from 2-phosphoglycolate: step 1/1.</text>
</comment>
<dbReference type="InterPro" id="IPR036412">
    <property type="entry name" value="HAD-like_sf"/>
</dbReference>
<dbReference type="EC" id="3.1.3.18" evidence="4"/>
<dbReference type="RefSeq" id="WP_076088325.1">
    <property type="nucleotide sequence ID" value="NZ_CP019070.1"/>
</dbReference>
<evidence type="ECO:0000256" key="1">
    <source>
        <dbReference type="ARBA" id="ARBA00000830"/>
    </source>
</evidence>
<evidence type="ECO:0000313" key="6">
    <source>
        <dbReference type="Proteomes" id="UP000186074"/>
    </source>
</evidence>
<evidence type="ECO:0000313" key="5">
    <source>
        <dbReference type="EMBL" id="APW66492.1"/>
    </source>
</evidence>
<dbReference type="CDD" id="cd01427">
    <property type="entry name" value="HAD_like"/>
    <property type="match status" value="1"/>
</dbReference>
<dbReference type="InterPro" id="IPR023198">
    <property type="entry name" value="PGP-like_dom2"/>
</dbReference>
<protein>
    <recommendedName>
        <fullName evidence="4">phosphoglycolate phosphatase</fullName>
        <ecNumber evidence="4">3.1.3.18</ecNumber>
    </recommendedName>
</protein>
<evidence type="ECO:0000256" key="3">
    <source>
        <dbReference type="ARBA" id="ARBA00006171"/>
    </source>
</evidence>
<dbReference type="STRING" id="1850254.LPB137_11865"/>
<organism evidence="5 6">
    <name type="scientific">Poseidonibacter parvus</name>
    <dbReference type="NCBI Taxonomy" id="1850254"/>
    <lineage>
        <taxon>Bacteria</taxon>
        <taxon>Pseudomonadati</taxon>
        <taxon>Campylobacterota</taxon>
        <taxon>Epsilonproteobacteria</taxon>
        <taxon>Campylobacterales</taxon>
        <taxon>Arcobacteraceae</taxon>
        <taxon>Poseidonibacter</taxon>
    </lineage>
</organism>
<dbReference type="InterPro" id="IPR050155">
    <property type="entry name" value="HAD-like_hydrolase_sf"/>
</dbReference>
<accession>A0A1P8KPF9</accession>
<dbReference type="GO" id="GO:0008967">
    <property type="term" value="F:phosphoglycolate phosphatase activity"/>
    <property type="evidence" value="ECO:0007669"/>
    <property type="project" value="UniProtKB-EC"/>
</dbReference>
<dbReference type="Gene3D" id="1.10.150.240">
    <property type="entry name" value="Putative phosphatase, domain 2"/>
    <property type="match status" value="1"/>
</dbReference>
<sequence>MSKTIFWDFDGVIIDSMAVRDIGFELIAKQATNSQNIIDEFITYHRYNAGLSRFVKIKHLYENMLNKSISQEEINNFANEFSILMKEKLVDEKYLISQTVEFIEKNYKDYNFHIVSGSEEKELNFLCKELGLSKYFKTIEGSPTHKNDLVKNILSKYKYNIRECILIGDSITDYKASVANNIKFYGFNNMELIKLGSYISNFNDFKKVIKEQK</sequence>
<reference evidence="5 6" key="1">
    <citation type="submission" date="2017-01" db="EMBL/GenBank/DDBJ databases">
        <title>Genome sequencing of Arcobacter sp. LPB0137.</title>
        <authorList>
            <person name="Lee G.-W."/>
            <person name="Yi H."/>
        </authorList>
    </citation>
    <scope>NUCLEOTIDE SEQUENCE [LARGE SCALE GENOMIC DNA]</scope>
    <source>
        <strain evidence="5 6">LPB0137</strain>
    </source>
</reference>
<comment type="catalytic activity">
    <reaction evidence="1">
        <text>2-phosphoglycolate + H2O = glycolate + phosphate</text>
        <dbReference type="Rhea" id="RHEA:14369"/>
        <dbReference type="ChEBI" id="CHEBI:15377"/>
        <dbReference type="ChEBI" id="CHEBI:29805"/>
        <dbReference type="ChEBI" id="CHEBI:43474"/>
        <dbReference type="ChEBI" id="CHEBI:58033"/>
        <dbReference type="EC" id="3.1.3.18"/>
    </reaction>
</comment>
<dbReference type="GO" id="GO:0006281">
    <property type="term" value="P:DNA repair"/>
    <property type="evidence" value="ECO:0007669"/>
    <property type="project" value="TreeGrafter"/>
</dbReference>
<dbReference type="KEGG" id="alp:LPB137_11865"/>